<protein>
    <submittedName>
        <fullName evidence="2">VOC family protein</fullName>
    </submittedName>
</protein>
<dbReference type="Pfam" id="PF18029">
    <property type="entry name" value="Glyoxalase_6"/>
    <property type="match status" value="1"/>
</dbReference>
<gene>
    <name evidence="2" type="ORF">GRI39_02850</name>
</gene>
<dbReference type="EMBL" id="WTYQ01000001">
    <property type="protein sequence ID" value="MXP24986.1"/>
    <property type="molecule type" value="Genomic_DNA"/>
</dbReference>
<comment type="caution">
    <text evidence="2">The sequence shown here is derived from an EMBL/GenBank/DDBJ whole genome shotgun (WGS) entry which is preliminary data.</text>
</comment>
<evidence type="ECO:0000313" key="2">
    <source>
        <dbReference type="EMBL" id="MXP24986.1"/>
    </source>
</evidence>
<reference evidence="2 3" key="1">
    <citation type="submission" date="2019-12" db="EMBL/GenBank/DDBJ databases">
        <title>Genomic-based taxomic classification of the family Erythrobacteraceae.</title>
        <authorList>
            <person name="Xu L."/>
        </authorList>
    </citation>
    <scope>NUCLEOTIDE SEQUENCE [LARGE SCALE GENOMIC DNA]</scope>
    <source>
        <strain evidence="2 3">DSM 18604</strain>
    </source>
</reference>
<evidence type="ECO:0000259" key="1">
    <source>
        <dbReference type="Pfam" id="PF18029"/>
    </source>
</evidence>
<dbReference type="Gene3D" id="3.10.180.10">
    <property type="entry name" value="2,3-Dihydroxybiphenyl 1,2-Dioxygenase, domain 1"/>
    <property type="match status" value="1"/>
</dbReference>
<dbReference type="InterPro" id="IPR029068">
    <property type="entry name" value="Glyas_Bleomycin-R_OHBP_Dase"/>
</dbReference>
<feature type="domain" description="Glyoxalase-like" evidence="1">
    <location>
        <begin position="6"/>
        <end position="142"/>
    </location>
</feature>
<name>A0A845A8U9_9SPHN</name>
<proteinExistence type="predicted"/>
<keyword evidence="3" id="KW-1185">Reference proteome</keyword>
<accession>A0A845A8U9</accession>
<dbReference type="Proteomes" id="UP000460561">
    <property type="component" value="Unassembled WGS sequence"/>
</dbReference>
<evidence type="ECO:0000313" key="3">
    <source>
        <dbReference type="Proteomes" id="UP000460561"/>
    </source>
</evidence>
<dbReference type="InterPro" id="IPR041581">
    <property type="entry name" value="Glyoxalase_6"/>
</dbReference>
<dbReference type="RefSeq" id="WP_160738166.1">
    <property type="nucleotide sequence ID" value="NZ_WTYQ01000001.1"/>
</dbReference>
<dbReference type="OrthoDB" id="9793039at2"/>
<dbReference type="SUPFAM" id="SSF54593">
    <property type="entry name" value="Glyoxalase/Bleomycin resistance protein/Dihydroxybiphenyl dioxygenase"/>
    <property type="match status" value="1"/>
</dbReference>
<organism evidence="2 3">
    <name type="scientific">Altericroceibacterium indicum</name>
    <dbReference type="NCBI Taxonomy" id="374177"/>
    <lineage>
        <taxon>Bacteria</taxon>
        <taxon>Pseudomonadati</taxon>
        <taxon>Pseudomonadota</taxon>
        <taxon>Alphaproteobacteria</taxon>
        <taxon>Sphingomonadales</taxon>
        <taxon>Erythrobacteraceae</taxon>
        <taxon>Altericroceibacterium</taxon>
    </lineage>
</organism>
<dbReference type="AlphaFoldDB" id="A0A845A8U9"/>
<sequence length="161" mass="18136">MANSLIFVDFPAEDPVAAGKFYAEVLGWEDDPRPAGEFHRMVPGGFFQNKDGSDSQIGNLHLGIANAANMRPHPDPAGVEPRIVAADGRKPRIWVLVDDNDTPEAILERAEKHGAQVLWRNHYWKEFNGLNHAFRDPWGNEIILWVKGGENPEIPENYTRE</sequence>